<feature type="domain" description="Glycosyl hydrolase family 38 C-terminal" evidence="2">
    <location>
        <begin position="6"/>
        <end position="175"/>
    </location>
</feature>
<evidence type="ECO:0000313" key="4">
    <source>
        <dbReference type="Proteomes" id="UP000467840"/>
    </source>
</evidence>
<dbReference type="InterPro" id="IPR011013">
    <property type="entry name" value="Gal_mutarotase_sf_dom"/>
</dbReference>
<sequence>MYTSPGSGAYLFKPDGDAQPIVEAGGNMVISGGPLMQEVFVYPKTSWDQTPISHSTRIYNGDNTIQEFLIEKEYHVELLGKEFDDRELIVRYKTDIDNKKIFYSDLNGFQMSRRETYSKIPLQGNYYPMPSLAFMQGSNGQRFSVHSRQSLGVASLKDGWLEIMLDRRLVRDDGRGLGQGVMDNRPMNNPQELSVQPPPRSFSPLSAPLPCDLHIVNFKVPRPLKYSQQLIEDSRFVLILQRRHWDTSYCRKGRSQCTTVANEPLNLFNMFKGLAALNARATSLNLLHDDVEMLGYAEQVGDAAQEGYVVISPMEIQAYKLELRPHQ</sequence>
<dbReference type="Gene3D" id="2.70.98.30">
    <property type="entry name" value="Golgi alpha-mannosidase II, domain 4"/>
    <property type="match status" value="1"/>
</dbReference>
<dbReference type="GO" id="GO:0004559">
    <property type="term" value="F:alpha-mannosidase activity"/>
    <property type="evidence" value="ECO:0007669"/>
    <property type="project" value="InterPro"/>
</dbReference>
<proteinExistence type="predicted"/>
<dbReference type="Pfam" id="PF07748">
    <property type="entry name" value="Glyco_hydro_38C"/>
    <property type="match status" value="1"/>
</dbReference>
<feature type="region of interest" description="Disordered" evidence="1">
    <location>
        <begin position="177"/>
        <end position="201"/>
    </location>
</feature>
<dbReference type="GO" id="GO:0000139">
    <property type="term" value="C:Golgi membrane"/>
    <property type="evidence" value="ECO:0007669"/>
    <property type="project" value="TreeGrafter"/>
</dbReference>
<dbReference type="InterPro" id="IPR011682">
    <property type="entry name" value="Glyco_hydro_38_C"/>
</dbReference>
<dbReference type="GO" id="GO:0030246">
    <property type="term" value="F:carbohydrate binding"/>
    <property type="evidence" value="ECO:0007669"/>
    <property type="project" value="InterPro"/>
</dbReference>
<dbReference type="PANTHER" id="PTHR11607">
    <property type="entry name" value="ALPHA-MANNOSIDASE"/>
    <property type="match status" value="1"/>
</dbReference>
<dbReference type="AlphaFoldDB" id="A0A6A6M888"/>
<dbReference type="SUPFAM" id="SSF74650">
    <property type="entry name" value="Galactose mutarotase-like"/>
    <property type="match status" value="1"/>
</dbReference>
<comment type="caution">
    <text evidence="3">The sequence shown here is derived from an EMBL/GenBank/DDBJ whole genome shotgun (WGS) entry which is preliminary data.</text>
</comment>
<dbReference type="PANTHER" id="PTHR11607:SF3">
    <property type="entry name" value="LYSOSOMAL ALPHA-MANNOSIDASE"/>
    <property type="match status" value="1"/>
</dbReference>
<dbReference type="EMBL" id="JAAGAX010000007">
    <property type="protein sequence ID" value="KAF2308643.1"/>
    <property type="molecule type" value="Genomic_DNA"/>
</dbReference>
<evidence type="ECO:0000259" key="2">
    <source>
        <dbReference type="Pfam" id="PF07748"/>
    </source>
</evidence>
<protein>
    <recommendedName>
        <fullName evidence="2">Glycosyl hydrolase family 38 C-terminal domain-containing protein</fullName>
    </recommendedName>
</protein>
<reference evidence="3 4" key="1">
    <citation type="journal article" date="2020" name="Mol. Plant">
        <title>The Chromosome-Based Rubber Tree Genome Provides New Insights into Spurge Genome Evolution and Rubber Biosynthesis.</title>
        <authorList>
            <person name="Liu J."/>
            <person name="Shi C."/>
            <person name="Shi C.C."/>
            <person name="Li W."/>
            <person name="Zhang Q.J."/>
            <person name="Zhang Y."/>
            <person name="Li K."/>
            <person name="Lu H.F."/>
            <person name="Shi C."/>
            <person name="Zhu S.T."/>
            <person name="Xiao Z.Y."/>
            <person name="Nan H."/>
            <person name="Yue Y."/>
            <person name="Zhu X.G."/>
            <person name="Wu Y."/>
            <person name="Hong X.N."/>
            <person name="Fan G.Y."/>
            <person name="Tong Y."/>
            <person name="Zhang D."/>
            <person name="Mao C.L."/>
            <person name="Liu Y.L."/>
            <person name="Hao S.J."/>
            <person name="Liu W.Q."/>
            <person name="Lv M.Q."/>
            <person name="Zhang H.B."/>
            <person name="Liu Y."/>
            <person name="Hu-Tang G.R."/>
            <person name="Wang J.P."/>
            <person name="Wang J.H."/>
            <person name="Sun Y.H."/>
            <person name="Ni S.B."/>
            <person name="Chen W.B."/>
            <person name="Zhang X.C."/>
            <person name="Jiao Y.N."/>
            <person name="Eichler E.E."/>
            <person name="Li G.H."/>
            <person name="Liu X."/>
            <person name="Gao L.Z."/>
        </authorList>
    </citation>
    <scope>NUCLEOTIDE SEQUENCE [LARGE SCALE GENOMIC DNA]</scope>
    <source>
        <strain evidence="4">cv. GT1</strain>
        <tissue evidence="3">Leaf</tissue>
    </source>
</reference>
<dbReference type="GO" id="GO:0006491">
    <property type="term" value="P:N-glycan processing"/>
    <property type="evidence" value="ECO:0007669"/>
    <property type="project" value="TreeGrafter"/>
</dbReference>
<gene>
    <name evidence="3" type="ORF">GH714_011685</name>
</gene>
<organism evidence="3 4">
    <name type="scientific">Hevea brasiliensis</name>
    <name type="common">Para rubber tree</name>
    <name type="synonym">Siphonia brasiliensis</name>
    <dbReference type="NCBI Taxonomy" id="3981"/>
    <lineage>
        <taxon>Eukaryota</taxon>
        <taxon>Viridiplantae</taxon>
        <taxon>Streptophyta</taxon>
        <taxon>Embryophyta</taxon>
        <taxon>Tracheophyta</taxon>
        <taxon>Spermatophyta</taxon>
        <taxon>Magnoliopsida</taxon>
        <taxon>eudicotyledons</taxon>
        <taxon>Gunneridae</taxon>
        <taxon>Pentapetalae</taxon>
        <taxon>rosids</taxon>
        <taxon>fabids</taxon>
        <taxon>Malpighiales</taxon>
        <taxon>Euphorbiaceae</taxon>
        <taxon>Crotonoideae</taxon>
        <taxon>Micrandreae</taxon>
        <taxon>Hevea</taxon>
    </lineage>
</organism>
<evidence type="ECO:0000313" key="3">
    <source>
        <dbReference type="EMBL" id="KAF2308643.1"/>
    </source>
</evidence>
<dbReference type="InterPro" id="IPR050843">
    <property type="entry name" value="Glycosyl_Hydrlase_38"/>
</dbReference>
<dbReference type="FunFam" id="2.70.98.30:FF:000007">
    <property type="entry name" value="Alpha-mannosidase"/>
    <property type="match status" value="1"/>
</dbReference>
<evidence type="ECO:0000256" key="1">
    <source>
        <dbReference type="SAM" id="MobiDB-lite"/>
    </source>
</evidence>
<dbReference type="Proteomes" id="UP000467840">
    <property type="component" value="Chromosome 17"/>
</dbReference>
<keyword evidence="4" id="KW-1185">Reference proteome</keyword>
<name>A0A6A6M888_HEVBR</name>
<accession>A0A6A6M888</accession>
<dbReference type="GO" id="GO:0006013">
    <property type="term" value="P:mannose metabolic process"/>
    <property type="evidence" value="ECO:0007669"/>
    <property type="project" value="InterPro"/>
</dbReference>